<feature type="transmembrane region" description="Helical" evidence="1">
    <location>
        <begin position="101"/>
        <end position="122"/>
    </location>
</feature>
<dbReference type="AlphaFoldDB" id="A0A2H0W0M2"/>
<feature type="transmembrane region" description="Helical" evidence="1">
    <location>
        <begin position="61"/>
        <end position="80"/>
    </location>
</feature>
<sequence length="135" mass="14577">MRKVEVFLLSIMLLFSLTFSTVNAGSLDPQENLDQFGQQIPAFQNQIGDDAGGKLASTIGLVVRAFLSLLGIIFVILFIYGGFIWMKSAGNEDDIGRAKRILGAAIIGLVITLLSAAIYVWVRSAIYFGSGVSPF</sequence>
<evidence type="ECO:0000313" key="4">
    <source>
        <dbReference type="Proteomes" id="UP000230935"/>
    </source>
</evidence>
<keyword evidence="2" id="KW-0732">Signal</keyword>
<feature type="chain" id="PRO_5013930638" evidence="2">
    <location>
        <begin position="25"/>
        <end position="135"/>
    </location>
</feature>
<organism evidence="3 4">
    <name type="scientific">Candidatus Buchananbacteria bacterium CG10_big_fil_rev_8_21_14_0_10_42_9</name>
    <dbReference type="NCBI Taxonomy" id="1974526"/>
    <lineage>
        <taxon>Bacteria</taxon>
        <taxon>Candidatus Buchananiibacteriota</taxon>
    </lineage>
</organism>
<reference evidence="4" key="1">
    <citation type="submission" date="2017-09" db="EMBL/GenBank/DDBJ databases">
        <title>Depth-based differentiation of microbial function through sediment-hosted aquifers and enrichment of novel symbionts in the deep terrestrial subsurface.</title>
        <authorList>
            <person name="Probst A.J."/>
            <person name="Ladd B."/>
            <person name="Jarett J.K."/>
            <person name="Geller-Mcgrath D.E."/>
            <person name="Sieber C.M.K."/>
            <person name="Emerson J.B."/>
            <person name="Anantharaman K."/>
            <person name="Thomas B.C."/>
            <person name="Malmstrom R."/>
            <person name="Stieglmeier M."/>
            <person name="Klingl A."/>
            <person name="Woyke T."/>
            <person name="Ryan C.M."/>
            <person name="Banfield J.F."/>
        </authorList>
    </citation>
    <scope>NUCLEOTIDE SEQUENCE [LARGE SCALE GENOMIC DNA]</scope>
</reference>
<evidence type="ECO:0000256" key="2">
    <source>
        <dbReference type="SAM" id="SignalP"/>
    </source>
</evidence>
<accession>A0A2H0W0M2</accession>
<evidence type="ECO:0000313" key="3">
    <source>
        <dbReference type="EMBL" id="PIS04866.1"/>
    </source>
</evidence>
<dbReference type="InterPro" id="IPR043993">
    <property type="entry name" value="T4SS_pilin"/>
</dbReference>
<feature type="signal peptide" evidence="2">
    <location>
        <begin position="1"/>
        <end position="24"/>
    </location>
</feature>
<evidence type="ECO:0000256" key="1">
    <source>
        <dbReference type="SAM" id="Phobius"/>
    </source>
</evidence>
<keyword evidence="1" id="KW-0812">Transmembrane</keyword>
<dbReference type="Pfam" id="PF18895">
    <property type="entry name" value="T4SS_pilin"/>
    <property type="match status" value="1"/>
</dbReference>
<protein>
    <submittedName>
        <fullName evidence="3">Uncharacterized protein</fullName>
    </submittedName>
</protein>
<gene>
    <name evidence="3" type="ORF">COT81_04395</name>
</gene>
<proteinExistence type="predicted"/>
<name>A0A2H0W0M2_9BACT</name>
<comment type="caution">
    <text evidence="3">The sequence shown here is derived from an EMBL/GenBank/DDBJ whole genome shotgun (WGS) entry which is preliminary data.</text>
</comment>
<dbReference type="EMBL" id="PEZZ01000034">
    <property type="protein sequence ID" value="PIS04866.1"/>
    <property type="molecule type" value="Genomic_DNA"/>
</dbReference>
<keyword evidence="1" id="KW-1133">Transmembrane helix</keyword>
<keyword evidence="1" id="KW-0472">Membrane</keyword>
<dbReference type="Proteomes" id="UP000230935">
    <property type="component" value="Unassembled WGS sequence"/>
</dbReference>